<dbReference type="FunFam" id="4.10.240.10:FF:000009">
    <property type="entry name" value="C6 transcription factor (Gal4)"/>
    <property type="match status" value="1"/>
</dbReference>
<dbReference type="SMART" id="SM00906">
    <property type="entry name" value="Fungal_trans"/>
    <property type="match status" value="1"/>
</dbReference>
<dbReference type="SUPFAM" id="SSF57959">
    <property type="entry name" value="Leucine zipper domain"/>
    <property type="match status" value="1"/>
</dbReference>
<dbReference type="GO" id="GO:0000981">
    <property type="term" value="F:DNA-binding transcription factor activity, RNA polymerase II-specific"/>
    <property type="evidence" value="ECO:0007669"/>
    <property type="project" value="InterPro"/>
</dbReference>
<evidence type="ECO:0000256" key="10">
    <source>
        <dbReference type="ARBA" id="ARBA00023277"/>
    </source>
</evidence>
<evidence type="ECO:0000313" key="13">
    <source>
        <dbReference type="EMBL" id="CDF88189.1"/>
    </source>
</evidence>
<keyword evidence="8" id="KW-0804">Transcription</keyword>
<dbReference type="SMART" id="SM00066">
    <property type="entry name" value="GAL4"/>
    <property type="match status" value="1"/>
</dbReference>
<sequence length="769" mass="87952">MKKLDNMDQACDSCRHKKLRCSKEEPKCAKCVKNGWECCYSPRINRSPLTRAHLTKVESKLDALEQLFHELLPDEDLNMFLNKGFTPQTKERLKKSLNGKLQRADTTRNSSSPASHQWGALELNCVDCIALDALPKDPLRGFDWIEREDMPLSDRIAFLVTERNHTGFYGVESPRLALRRLGLGSMPLVSTERTVNVATDPYLLCSREITSKYVKSYFDNFHSYYPLVDTQVFLKFYDNQAGLKSVDQWQILFNIVLAIGAWCVEGERTDADLFYYQNVKSNITQKVFESGSLTLVIAFYLLSRYAEWRQKPNTAYIYHGHALRMAVSLGLHKELPASTQEAVTTERRRRIWCCIYSHEIYLALLDARPLQYTFSDERISISLPNTMENEATWMKSPSIYIGCIETAKLLKTFCNVWYVDNTLSSSKSLRACQRMDDCQKEMPNYLQADEPLPALSFYLKKYPWLCFMRFYLKWQRQWLQIYVLREFLQSDSTRTTQPISELDKCKLMFSNVARNAIMSVSNYINNHHMTPFFAWYCTFFLFNAALVPATDVYSDQPNRQDALEQVAIAMRLLKRLKDYNLVACEKCIYALDYLCGRHTVDSTPRPSEDDVKQLYPNKAPPAGSTALSPSVKSAASFSDLEKLFSNRTPVLNLRFPPLPGQTLQAPSQLPQTSPVLPQTSWTPQISLGQHPQITVPTPTGLANSDQGVTSTTVPLVHNYTSENEGPQWADQNSINTFGLTPSMFNTTTMDDVYNFLFDEEDQTPPNGSA</sequence>
<evidence type="ECO:0000259" key="12">
    <source>
        <dbReference type="PROSITE" id="PS50048"/>
    </source>
</evidence>
<evidence type="ECO:0000313" key="14">
    <source>
        <dbReference type="Proteomes" id="UP000019375"/>
    </source>
</evidence>
<dbReference type="GO" id="GO:0006351">
    <property type="term" value="P:DNA-templated transcription"/>
    <property type="evidence" value="ECO:0007669"/>
    <property type="project" value="InterPro"/>
</dbReference>
<keyword evidence="2" id="KW-0479">Metal-binding</keyword>
<dbReference type="GO" id="GO:0006012">
    <property type="term" value="P:galactose metabolic process"/>
    <property type="evidence" value="ECO:0007669"/>
    <property type="project" value="UniProtKB-KW"/>
</dbReference>
<dbReference type="Gene3D" id="4.10.240.10">
    <property type="entry name" value="Zn(2)-C6 fungal-type DNA-binding domain"/>
    <property type="match status" value="1"/>
</dbReference>
<dbReference type="PROSITE" id="PS50048">
    <property type="entry name" value="ZN2_CY6_FUNGAL_2"/>
    <property type="match status" value="1"/>
</dbReference>
<dbReference type="CDD" id="cd12148">
    <property type="entry name" value="fungal_TF_MHR"/>
    <property type="match status" value="1"/>
</dbReference>
<evidence type="ECO:0000256" key="3">
    <source>
        <dbReference type="ARBA" id="ARBA00022833"/>
    </source>
</evidence>
<dbReference type="Gene3D" id="1.20.5.170">
    <property type="match status" value="1"/>
</dbReference>
<dbReference type="Pfam" id="PF04082">
    <property type="entry name" value="Fungal_trans"/>
    <property type="match status" value="1"/>
</dbReference>
<evidence type="ECO:0000256" key="9">
    <source>
        <dbReference type="ARBA" id="ARBA00023242"/>
    </source>
</evidence>
<keyword evidence="9" id="KW-0539">Nucleus</keyword>
<evidence type="ECO:0000256" key="2">
    <source>
        <dbReference type="ARBA" id="ARBA00022723"/>
    </source>
</evidence>
<dbReference type="GO" id="GO:0005634">
    <property type="term" value="C:nucleus"/>
    <property type="evidence" value="ECO:0007669"/>
    <property type="project" value="UniProtKB-SubCell"/>
</dbReference>
<dbReference type="PANTHER" id="PTHR47424">
    <property type="entry name" value="REGULATORY PROTEIN GAL4"/>
    <property type="match status" value="1"/>
</dbReference>
<dbReference type="GO" id="GO:0008270">
    <property type="term" value="F:zinc ion binding"/>
    <property type="evidence" value="ECO:0007669"/>
    <property type="project" value="InterPro"/>
</dbReference>
<evidence type="ECO:0000256" key="5">
    <source>
        <dbReference type="ARBA" id="ARBA00023125"/>
    </source>
</evidence>
<evidence type="ECO:0000256" key="6">
    <source>
        <dbReference type="ARBA" id="ARBA00023144"/>
    </source>
</evidence>
<keyword evidence="6" id="KW-0299">Galactose metabolism</keyword>
<feature type="region of interest" description="Disordered" evidence="11">
    <location>
        <begin position="92"/>
        <end position="114"/>
    </location>
</feature>
<dbReference type="PANTHER" id="PTHR47424:SF3">
    <property type="entry name" value="REGULATORY PROTEIN GAL4"/>
    <property type="match status" value="1"/>
</dbReference>
<keyword evidence="7" id="KW-0010">Activator</keyword>
<accession>A0A8J2X5Y2</accession>
<dbReference type="Proteomes" id="UP000019375">
    <property type="component" value="Unassembled WGS sequence"/>
</dbReference>
<reference evidence="14" key="1">
    <citation type="journal article" date="2013" name="Genome Announc.">
        <title>Genome sequence of the food spoilage yeast Zygosaccharomyces bailii CLIB 213(T).</title>
        <authorList>
            <person name="Galeote V."/>
            <person name="Bigey F."/>
            <person name="Devillers H."/>
            <person name="Neuveglise C."/>
            <person name="Dequin S."/>
        </authorList>
    </citation>
    <scope>NUCLEOTIDE SEQUENCE [LARGE SCALE GENOMIC DNA]</scope>
    <source>
        <strain evidence="14">CLIB 213 / ATCC 58445 / CBS 680 / CCRC 21525 / NBRC 1098 / NCYC 1416 / NRRL Y-2227</strain>
    </source>
</reference>
<dbReference type="InterPro" id="IPR036864">
    <property type="entry name" value="Zn2-C6_fun-type_DNA-bd_sf"/>
</dbReference>
<dbReference type="CDD" id="cd00067">
    <property type="entry name" value="GAL4"/>
    <property type="match status" value="1"/>
</dbReference>
<proteinExistence type="predicted"/>
<dbReference type="InterPro" id="IPR046347">
    <property type="entry name" value="bZIP_sf"/>
</dbReference>
<keyword evidence="14" id="KW-1185">Reference proteome</keyword>
<dbReference type="Pfam" id="PF00172">
    <property type="entry name" value="Zn_clus"/>
    <property type="match status" value="1"/>
</dbReference>
<dbReference type="OrthoDB" id="3364175at2759"/>
<keyword evidence="3" id="KW-0862">Zinc</keyword>
<feature type="domain" description="Zn(2)-C6 fungal-type" evidence="12">
    <location>
        <begin position="10"/>
        <end position="40"/>
    </location>
</feature>
<protein>
    <submittedName>
        <fullName evidence="13">BN860_04324g1_1</fullName>
    </submittedName>
</protein>
<dbReference type="InterPro" id="IPR051127">
    <property type="entry name" value="Fungal_SecMet_Regulators"/>
</dbReference>
<dbReference type="GO" id="GO:0000435">
    <property type="term" value="P:positive regulation of transcription from RNA polymerase II promoter by galactose"/>
    <property type="evidence" value="ECO:0007669"/>
    <property type="project" value="TreeGrafter"/>
</dbReference>
<feature type="region of interest" description="Disordered" evidence="11">
    <location>
        <begin position="602"/>
        <end position="630"/>
    </location>
</feature>
<dbReference type="InterPro" id="IPR007219">
    <property type="entry name" value="XnlR_reg_dom"/>
</dbReference>
<keyword evidence="4" id="KW-0805">Transcription regulation</keyword>
<dbReference type="CDD" id="cd14654">
    <property type="entry name" value="ZIP_Gal4"/>
    <property type="match status" value="1"/>
</dbReference>
<dbReference type="EMBL" id="HG316455">
    <property type="protein sequence ID" value="CDF88189.1"/>
    <property type="molecule type" value="Genomic_DNA"/>
</dbReference>
<evidence type="ECO:0000256" key="4">
    <source>
        <dbReference type="ARBA" id="ARBA00023015"/>
    </source>
</evidence>
<dbReference type="AlphaFoldDB" id="A0A8J2X5Y2"/>
<organism evidence="13 14">
    <name type="scientific">Zygosaccharomyces bailii (strain CLIB 213 / ATCC 58445 / CBS 680 / BCRC 21525 / NBRC 1098 / NCYC 1416 / NRRL Y-2227)</name>
    <dbReference type="NCBI Taxonomy" id="1333698"/>
    <lineage>
        <taxon>Eukaryota</taxon>
        <taxon>Fungi</taxon>
        <taxon>Dikarya</taxon>
        <taxon>Ascomycota</taxon>
        <taxon>Saccharomycotina</taxon>
        <taxon>Saccharomycetes</taxon>
        <taxon>Saccharomycetales</taxon>
        <taxon>Saccharomycetaceae</taxon>
        <taxon>Zygosaccharomyces</taxon>
    </lineage>
</organism>
<evidence type="ECO:0000256" key="8">
    <source>
        <dbReference type="ARBA" id="ARBA00023163"/>
    </source>
</evidence>
<name>A0A8J2X5Y2_ZYGB2</name>
<dbReference type="PROSITE" id="PS00463">
    <property type="entry name" value="ZN2_CY6_FUNGAL_1"/>
    <property type="match status" value="1"/>
</dbReference>
<dbReference type="SUPFAM" id="SSF57701">
    <property type="entry name" value="Zn2/Cys6 DNA-binding domain"/>
    <property type="match status" value="1"/>
</dbReference>
<dbReference type="GO" id="GO:0000978">
    <property type="term" value="F:RNA polymerase II cis-regulatory region sequence-specific DNA binding"/>
    <property type="evidence" value="ECO:0007669"/>
    <property type="project" value="TreeGrafter"/>
</dbReference>
<evidence type="ECO:0000256" key="7">
    <source>
        <dbReference type="ARBA" id="ARBA00023159"/>
    </source>
</evidence>
<keyword evidence="5" id="KW-0238">DNA-binding</keyword>
<dbReference type="InterPro" id="IPR005600">
    <property type="entry name" value="Gal4_dimer_dom"/>
</dbReference>
<keyword evidence="10" id="KW-0119">Carbohydrate metabolism</keyword>
<evidence type="ECO:0000256" key="1">
    <source>
        <dbReference type="ARBA" id="ARBA00004123"/>
    </source>
</evidence>
<comment type="subcellular location">
    <subcellularLocation>
        <location evidence="1">Nucleus</location>
    </subcellularLocation>
</comment>
<evidence type="ECO:0000256" key="11">
    <source>
        <dbReference type="SAM" id="MobiDB-lite"/>
    </source>
</evidence>
<gene>
    <name evidence="13" type="ORF">BN860_04324g</name>
</gene>
<dbReference type="InterPro" id="IPR001138">
    <property type="entry name" value="Zn2Cys6_DnaBD"/>
</dbReference>
<dbReference type="Pfam" id="PF03902">
    <property type="entry name" value="Gal4_dimer"/>
    <property type="match status" value="1"/>
</dbReference>